<comment type="subcellular location">
    <subcellularLocation>
        <location evidence="1">Membrane</location>
        <topology evidence="1">Multi-pass membrane protein</topology>
    </subcellularLocation>
</comment>
<dbReference type="Pfam" id="PF04893">
    <property type="entry name" value="Yip1"/>
    <property type="match status" value="1"/>
</dbReference>
<evidence type="ECO:0000256" key="3">
    <source>
        <dbReference type="ARBA" id="ARBA00022989"/>
    </source>
</evidence>
<dbReference type="RefSeq" id="WP_094265594.1">
    <property type="nucleotide sequence ID" value="NZ_NOWF01000011.1"/>
</dbReference>
<evidence type="ECO:0000313" key="8">
    <source>
        <dbReference type="Proteomes" id="UP000215459"/>
    </source>
</evidence>
<evidence type="ECO:0000259" key="6">
    <source>
        <dbReference type="Pfam" id="PF04893"/>
    </source>
</evidence>
<keyword evidence="4 5" id="KW-0472">Membrane</keyword>
<keyword evidence="8" id="KW-1185">Reference proteome</keyword>
<reference evidence="7 8" key="1">
    <citation type="submission" date="2017-07" db="EMBL/GenBank/DDBJ databases">
        <title>The genome sequence of Paludifilum halophilum highlights mechanisms for microbial adaptation to high salt environemnts.</title>
        <authorList>
            <person name="Belbahri L."/>
        </authorList>
    </citation>
    <scope>NUCLEOTIDE SEQUENCE [LARGE SCALE GENOMIC DNA]</scope>
    <source>
        <strain evidence="7 8">DSM 102817</strain>
    </source>
</reference>
<dbReference type="EMBL" id="NOWF01000011">
    <property type="protein sequence ID" value="OYD06580.1"/>
    <property type="molecule type" value="Genomic_DNA"/>
</dbReference>
<dbReference type="OrthoDB" id="2940219at2"/>
<sequence>MKVEENQANITEKPSLFGVLLSPKEHFQRMRENPRFVLAFITVVVLSAVFSSVTMWALVQNPAIQEEMGFQGETELPVEMMTGLIVGSAAFGSLVGVPIAILLTTLFHWLLVMLFQGNATYRQILSLNSHLNILPVISSLIYLVVVLATGGGGGDPQVVPTSLAAFIPAEGFVGGLLAQIEVFAIWQLVLTAGGLSVIGGLSKGKGWAVALIVFGAGLLLSSGMAAMGEVANSMNMNS</sequence>
<evidence type="ECO:0000256" key="5">
    <source>
        <dbReference type="SAM" id="Phobius"/>
    </source>
</evidence>
<feature type="transmembrane region" description="Helical" evidence="5">
    <location>
        <begin position="36"/>
        <end position="59"/>
    </location>
</feature>
<comment type="caution">
    <text evidence="7">The sequence shown here is derived from an EMBL/GenBank/DDBJ whole genome shotgun (WGS) entry which is preliminary data.</text>
</comment>
<keyword evidence="3 5" id="KW-1133">Transmembrane helix</keyword>
<evidence type="ECO:0000256" key="1">
    <source>
        <dbReference type="ARBA" id="ARBA00004141"/>
    </source>
</evidence>
<feature type="transmembrane region" description="Helical" evidence="5">
    <location>
        <begin position="133"/>
        <end position="152"/>
    </location>
</feature>
<evidence type="ECO:0000256" key="2">
    <source>
        <dbReference type="ARBA" id="ARBA00022692"/>
    </source>
</evidence>
<dbReference type="Proteomes" id="UP000215459">
    <property type="component" value="Unassembled WGS sequence"/>
</dbReference>
<proteinExistence type="predicted"/>
<keyword evidence="2 5" id="KW-0812">Transmembrane</keyword>
<gene>
    <name evidence="7" type="ORF">CHM34_15925</name>
</gene>
<name>A0A235B2Q4_9BACL</name>
<dbReference type="InterPro" id="IPR006977">
    <property type="entry name" value="Yip1_dom"/>
</dbReference>
<evidence type="ECO:0000313" key="7">
    <source>
        <dbReference type="EMBL" id="OYD06580.1"/>
    </source>
</evidence>
<evidence type="ECO:0000256" key="4">
    <source>
        <dbReference type="ARBA" id="ARBA00023136"/>
    </source>
</evidence>
<feature type="transmembrane region" description="Helical" evidence="5">
    <location>
        <begin position="84"/>
        <end position="112"/>
    </location>
</feature>
<dbReference type="GO" id="GO:0016020">
    <property type="term" value="C:membrane"/>
    <property type="evidence" value="ECO:0007669"/>
    <property type="project" value="UniProtKB-SubCell"/>
</dbReference>
<accession>A0A235B2Q4</accession>
<protein>
    <recommendedName>
        <fullName evidence="6">Yip1 domain-containing protein</fullName>
    </recommendedName>
</protein>
<dbReference type="AlphaFoldDB" id="A0A235B2Q4"/>
<organism evidence="7 8">
    <name type="scientific">Paludifilum halophilum</name>
    <dbReference type="NCBI Taxonomy" id="1642702"/>
    <lineage>
        <taxon>Bacteria</taxon>
        <taxon>Bacillati</taxon>
        <taxon>Bacillota</taxon>
        <taxon>Bacilli</taxon>
        <taxon>Bacillales</taxon>
        <taxon>Thermoactinomycetaceae</taxon>
        <taxon>Paludifilum</taxon>
    </lineage>
</organism>
<feature type="domain" description="Yip1" evidence="6">
    <location>
        <begin position="17"/>
        <end position="220"/>
    </location>
</feature>
<feature type="transmembrane region" description="Helical" evidence="5">
    <location>
        <begin position="207"/>
        <end position="228"/>
    </location>
</feature>
<feature type="transmembrane region" description="Helical" evidence="5">
    <location>
        <begin position="172"/>
        <end position="195"/>
    </location>
</feature>